<dbReference type="AlphaFoldDB" id="A0A803NJX2"/>
<feature type="compositionally biased region" description="Basic residues" evidence="1">
    <location>
        <begin position="199"/>
        <end position="219"/>
    </location>
</feature>
<evidence type="ECO:0000256" key="1">
    <source>
        <dbReference type="SAM" id="MobiDB-lite"/>
    </source>
</evidence>
<dbReference type="Gramene" id="evm.model.01.2140">
    <property type="protein sequence ID" value="cds.evm.model.01.2140"/>
    <property type="gene ID" value="evm.TU.01.2140"/>
</dbReference>
<reference evidence="2" key="2">
    <citation type="submission" date="2021-03" db="UniProtKB">
        <authorList>
            <consortium name="EnsemblPlants"/>
        </authorList>
    </citation>
    <scope>IDENTIFICATION</scope>
</reference>
<evidence type="ECO:0000313" key="2">
    <source>
        <dbReference type="EnsemblPlants" id="cds.evm.model.01.2140"/>
    </source>
</evidence>
<sequence>MMELEGMLLQVQWCHGSPFYFWFKPKDKQVIDGFELKTDKDFLAMFEDMRRKRYRKVDVYADLFGTFRGNSVELAVVYGQVPKTTVDNTPPGTKLRICIIEELPDDANVTVDARVSARPKDCYDQSSNEGDVDGGSADDSDSSVKIIETLDEIGEMYGGEAEMKAQQMRPILIQVRPIYTPTCPYSPCQYQSTIPKHMPKTTFKHHPNQRKPKVAKHQHKPDPIHKAKLAN</sequence>
<dbReference type="EnsemblPlants" id="evm.model.01.2140">
    <property type="protein sequence ID" value="cds.evm.model.01.2140"/>
    <property type="gene ID" value="evm.TU.01.2140"/>
</dbReference>
<feature type="region of interest" description="Disordered" evidence="1">
    <location>
        <begin position="199"/>
        <end position="231"/>
    </location>
</feature>
<feature type="compositionally biased region" description="Acidic residues" evidence="1">
    <location>
        <begin position="130"/>
        <end position="141"/>
    </location>
</feature>
<proteinExistence type="predicted"/>
<name>A0A803NJX2_CANSA</name>
<evidence type="ECO:0000313" key="3">
    <source>
        <dbReference type="Proteomes" id="UP000596661"/>
    </source>
</evidence>
<feature type="region of interest" description="Disordered" evidence="1">
    <location>
        <begin position="119"/>
        <end position="142"/>
    </location>
</feature>
<protein>
    <submittedName>
        <fullName evidence="2">Uncharacterized protein</fullName>
    </submittedName>
</protein>
<dbReference type="EMBL" id="UZAU01000059">
    <property type="status" value="NOT_ANNOTATED_CDS"/>
    <property type="molecule type" value="Genomic_DNA"/>
</dbReference>
<accession>A0A803NJX2</accession>
<keyword evidence="3" id="KW-1185">Reference proteome</keyword>
<organism evidence="2 3">
    <name type="scientific">Cannabis sativa</name>
    <name type="common">Hemp</name>
    <name type="synonym">Marijuana</name>
    <dbReference type="NCBI Taxonomy" id="3483"/>
    <lineage>
        <taxon>Eukaryota</taxon>
        <taxon>Viridiplantae</taxon>
        <taxon>Streptophyta</taxon>
        <taxon>Embryophyta</taxon>
        <taxon>Tracheophyta</taxon>
        <taxon>Spermatophyta</taxon>
        <taxon>Magnoliopsida</taxon>
        <taxon>eudicotyledons</taxon>
        <taxon>Gunneridae</taxon>
        <taxon>Pentapetalae</taxon>
        <taxon>rosids</taxon>
        <taxon>fabids</taxon>
        <taxon>Rosales</taxon>
        <taxon>Cannabaceae</taxon>
        <taxon>Cannabis</taxon>
    </lineage>
</organism>
<dbReference type="Proteomes" id="UP000596661">
    <property type="component" value="Chromosome 1"/>
</dbReference>
<reference evidence="2" key="1">
    <citation type="submission" date="2018-11" db="EMBL/GenBank/DDBJ databases">
        <authorList>
            <person name="Grassa J C."/>
        </authorList>
    </citation>
    <scope>NUCLEOTIDE SEQUENCE [LARGE SCALE GENOMIC DNA]</scope>
</reference>